<protein>
    <submittedName>
        <fullName evidence="2">NAD-dependent epimerase/dehydratase family protein</fullName>
    </submittedName>
</protein>
<dbReference type="InterPro" id="IPR036291">
    <property type="entry name" value="NAD(P)-bd_dom_sf"/>
</dbReference>
<accession>A0ABX1RDT4</accession>
<keyword evidence="3" id="KW-1185">Reference proteome</keyword>
<gene>
    <name evidence="2" type="ORF">HF577_09300</name>
</gene>
<evidence type="ECO:0000259" key="1">
    <source>
        <dbReference type="Pfam" id="PF01370"/>
    </source>
</evidence>
<sequence length="322" mass="34456">MSRVVVVGATGHIGTYLVPRLVRAGHQVVALSRGTREPYHPAPEWSRVERVTVDREAEDAAGTFGARIASLAPDVVVDLVCFTAESATQLVEALRPTRPLLLHCGTIWVHGPVARVPVTEDEPRRPVGDYGIGKAAVEELLHRETRSGGVPSVVLHPGHISGPGWPVITPAGNLDPGVWRALALGEPLPLPDLGLGVLHHVHADDVAQAFERALTRPAAIGSSLHVVAEQAMTLRGLAHGVAGWFGREPVLELVDWPTFASLVGAQHADVTREHVSRSISASIERARALLGFAPRYTALDALREALDRLVADGQVDLEVPRD</sequence>
<dbReference type="Pfam" id="PF01370">
    <property type="entry name" value="Epimerase"/>
    <property type="match status" value="1"/>
</dbReference>
<organism evidence="2 3">
    <name type="scientific">Pseudonocardia xinjiangensis</name>
    <dbReference type="NCBI Taxonomy" id="75289"/>
    <lineage>
        <taxon>Bacteria</taxon>
        <taxon>Bacillati</taxon>
        <taxon>Actinomycetota</taxon>
        <taxon>Actinomycetes</taxon>
        <taxon>Pseudonocardiales</taxon>
        <taxon>Pseudonocardiaceae</taxon>
        <taxon>Pseudonocardia</taxon>
    </lineage>
</organism>
<dbReference type="InterPro" id="IPR001509">
    <property type="entry name" value="Epimerase_deHydtase"/>
</dbReference>
<reference evidence="2 3" key="1">
    <citation type="submission" date="2020-04" db="EMBL/GenBank/DDBJ databases">
        <authorList>
            <person name="Klaysubun C."/>
            <person name="Duangmal K."/>
            <person name="Lipun K."/>
        </authorList>
    </citation>
    <scope>NUCLEOTIDE SEQUENCE [LARGE SCALE GENOMIC DNA]</scope>
    <source>
        <strain evidence="2 3">JCM 11839</strain>
    </source>
</reference>
<feature type="domain" description="NAD-dependent epimerase/dehydratase" evidence="1">
    <location>
        <begin position="4"/>
        <end position="222"/>
    </location>
</feature>
<proteinExistence type="predicted"/>
<dbReference type="PANTHER" id="PTHR43245">
    <property type="entry name" value="BIFUNCTIONAL POLYMYXIN RESISTANCE PROTEIN ARNA"/>
    <property type="match status" value="1"/>
</dbReference>
<dbReference type="InterPro" id="IPR050177">
    <property type="entry name" value="Lipid_A_modif_metabolic_enz"/>
</dbReference>
<name>A0ABX1RDT4_9PSEU</name>
<dbReference type="Proteomes" id="UP001296706">
    <property type="component" value="Unassembled WGS sequence"/>
</dbReference>
<evidence type="ECO:0000313" key="2">
    <source>
        <dbReference type="EMBL" id="NMH77285.1"/>
    </source>
</evidence>
<evidence type="ECO:0000313" key="3">
    <source>
        <dbReference type="Proteomes" id="UP001296706"/>
    </source>
</evidence>
<dbReference type="RefSeq" id="WP_169395352.1">
    <property type="nucleotide sequence ID" value="NZ_BAAAJH010000010.1"/>
</dbReference>
<dbReference type="Gene3D" id="3.40.50.720">
    <property type="entry name" value="NAD(P)-binding Rossmann-like Domain"/>
    <property type="match status" value="1"/>
</dbReference>
<comment type="caution">
    <text evidence="2">The sequence shown here is derived from an EMBL/GenBank/DDBJ whole genome shotgun (WGS) entry which is preliminary data.</text>
</comment>
<dbReference type="EMBL" id="JAAXKY010000021">
    <property type="protein sequence ID" value="NMH77285.1"/>
    <property type="molecule type" value="Genomic_DNA"/>
</dbReference>
<dbReference type="SUPFAM" id="SSF51735">
    <property type="entry name" value="NAD(P)-binding Rossmann-fold domains"/>
    <property type="match status" value="1"/>
</dbReference>